<reference evidence="1 2" key="1">
    <citation type="submission" date="2024-07" db="EMBL/GenBank/DDBJ databases">
        <title>Chromosome-level genome assembly of the water stick insect Ranatra chinensis (Heteroptera: Nepidae).</title>
        <authorList>
            <person name="Liu X."/>
        </authorList>
    </citation>
    <scope>NUCLEOTIDE SEQUENCE [LARGE SCALE GENOMIC DNA]</scope>
    <source>
        <strain evidence="1">Cailab_2021Rc</strain>
        <tissue evidence="1">Muscle</tissue>
    </source>
</reference>
<comment type="caution">
    <text evidence="1">The sequence shown here is derived from an EMBL/GenBank/DDBJ whole genome shotgun (WGS) entry which is preliminary data.</text>
</comment>
<protein>
    <submittedName>
        <fullName evidence="1">Uncharacterized protein</fullName>
    </submittedName>
</protein>
<evidence type="ECO:0000313" key="1">
    <source>
        <dbReference type="EMBL" id="KAL1123963.1"/>
    </source>
</evidence>
<dbReference type="AlphaFoldDB" id="A0ABD0Y9C6"/>
<sequence>MASKRRNMFYKKQETNNLPHYMVNMEVWFPPDLDGNLDLFSTSEWGSITSPGRFGWFIPMELSNVGPNKSISLDRWMTFTDPNIARLLHQDHSYIEKFAESGDEIKYCCKSRGCVGQYYVPERCQEDRTRCATLLADYPSMLH</sequence>
<dbReference type="EMBL" id="JBFDAA010000011">
    <property type="protein sequence ID" value="KAL1123963.1"/>
    <property type="molecule type" value="Genomic_DNA"/>
</dbReference>
<proteinExistence type="predicted"/>
<organism evidence="1 2">
    <name type="scientific">Ranatra chinensis</name>
    <dbReference type="NCBI Taxonomy" id="642074"/>
    <lineage>
        <taxon>Eukaryota</taxon>
        <taxon>Metazoa</taxon>
        <taxon>Ecdysozoa</taxon>
        <taxon>Arthropoda</taxon>
        <taxon>Hexapoda</taxon>
        <taxon>Insecta</taxon>
        <taxon>Pterygota</taxon>
        <taxon>Neoptera</taxon>
        <taxon>Paraneoptera</taxon>
        <taxon>Hemiptera</taxon>
        <taxon>Heteroptera</taxon>
        <taxon>Panheteroptera</taxon>
        <taxon>Nepomorpha</taxon>
        <taxon>Nepidae</taxon>
        <taxon>Ranatrinae</taxon>
        <taxon>Ranatra</taxon>
    </lineage>
</organism>
<dbReference type="Proteomes" id="UP001558652">
    <property type="component" value="Unassembled WGS sequence"/>
</dbReference>
<accession>A0ABD0Y9C6</accession>
<name>A0ABD0Y9C6_9HEMI</name>
<keyword evidence="2" id="KW-1185">Reference proteome</keyword>
<evidence type="ECO:0000313" key="2">
    <source>
        <dbReference type="Proteomes" id="UP001558652"/>
    </source>
</evidence>
<gene>
    <name evidence="1" type="ORF">AAG570_001733</name>
</gene>